<reference evidence="1" key="1">
    <citation type="submission" date="2020-06" db="EMBL/GenBank/DDBJ databases">
        <authorList>
            <person name="Li T."/>
            <person name="Hu X."/>
            <person name="Zhang T."/>
            <person name="Song X."/>
            <person name="Zhang H."/>
            <person name="Dai N."/>
            <person name="Sheng W."/>
            <person name="Hou X."/>
            <person name="Wei L."/>
        </authorList>
    </citation>
    <scope>NUCLEOTIDE SEQUENCE</scope>
    <source>
        <strain evidence="1">G02</strain>
        <tissue evidence="1">Leaf</tissue>
    </source>
</reference>
<evidence type="ECO:0008006" key="2">
    <source>
        <dbReference type="Google" id="ProtNLM"/>
    </source>
</evidence>
<evidence type="ECO:0000313" key="1">
    <source>
        <dbReference type="EMBL" id="KAL0367585.1"/>
    </source>
</evidence>
<sequence>MSPYKLLFIAEAFSSMLQHVEAHEQIKGIAVTRSAPRVSHLLFTDDTIIFCQATMEVMQVIQNILTAYAKASGQVINLDKSSMVINRNVTDPCQTQFAQILGVQIVSKHGKILRITGGYWQVEKGVVPRSMGSSLDENANVEFEIAITGRQGSINQVNFAVDSHIHHVMLQAPEHGGTRMRQGGRGDMTNTSDYRWLLASLKWSCSKEYGIKFG</sequence>
<gene>
    <name evidence="1" type="ORF">Sradi_3648600</name>
</gene>
<proteinExistence type="predicted"/>
<organism evidence="1">
    <name type="scientific">Sesamum radiatum</name>
    <name type="common">Black benniseed</name>
    <dbReference type="NCBI Taxonomy" id="300843"/>
    <lineage>
        <taxon>Eukaryota</taxon>
        <taxon>Viridiplantae</taxon>
        <taxon>Streptophyta</taxon>
        <taxon>Embryophyta</taxon>
        <taxon>Tracheophyta</taxon>
        <taxon>Spermatophyta</taxon>
        <taxon>Magnoliopsida</taxon>
        <taxon>eudicotyledons</taxon>
        <taxon>Gunneridae</taxon>
        <taxon>Pentapetalae</taxon>
        <taxon>asterids</taxon>
        <taxon>lamiids</taxon>
        <taxon>Lamiales</taxon>
        <taxon>Pedaliaceae</taxon>
        <taxon>Sesamum</taxon>
    </lineage>
</organism>
<protein>
    <recommendedName>
        <fullName evidence="2">Reverse transcriptase domain-containing protein</fullName>
    </recommendedName>
</protein>
<dbReference type="AlphaFoldDB" id="A0AAW2QJ83"/>
<name>A0AAW2QJ83_SESRA</name>
<dbReference type="EMBL" id="JACGWJ010000015">
    <property type="protein sequence ID" value="KAL0367585.1"/>
    <property type="molecule type" value="Genomic_DNA"/>
</dbReference>
<accession>A0AAW2QJ83</accession>
<reference evidence="1" key="2">
    <citation type="journal article" date="2024" name="Plant">
        <title>Genomic evolution and insights into agronomic trait innovations of Sesamum species.</title>
        <authorList>
            <person name="Miao H."/>
            <person name="Wang L."/>
            <person name="Qu L."/>
            <person name="Liu H."/>
            <person name="Sun Y."/>
            <person name="Le M."/>
            <person name="Wang Q."/>
            <person name="Wei S."/>
            <person name="Zheng Y."/>
            <person name="Lin W."/>
            <person name="Duan Y."/>
            <person name="Cao H."/>
            <person name="Xiong S."/>
            <person name="Wang X."/>
            <person name="Wei L."/>
            <person name="Li C."/>
            <person name="Ma Q."/>
            <person name="Ju M."/>
            <person name="Zhao R."/>
            <person name="Li G."/>
            <person name="Mu C."/>
            <person name="Tian Q."/>
            <person name="Mei H."/>
            <person name="Zhang T."/>
            <person name="Gao T."/>
            <person name="Zhang H."/>
        </authorList>
    </citation>
    <scope>NUCLEOTIDE SEQUENCE</scope>
    <source>
        <strain evidence="1">G02</strain>
    </source>
</reference>
<comment type="caution">
    <text evidence="1">The sequence shown here is derived from an EMBL/GenBank/DDBJ whole genome shotgun (WGS) entry which is preliminary data.</text>
</comment>